<dbReference type="GO" id="GO:0000166">
    <property type="term" value="F:nucleotide binding"/>
    <property type="evidence" value="ECO:0007669"/>
    <property type="project" value="UniProtKB-KW"/>
</dbReference>
<evidence type="ECO:0000313" key="6">
    <source>
        <dbReference type="Proteomes" id="UP000266327"/>
    </source>
</evidence>
<keyword evidence="3" id="KW-0975">Bacterial flagellum</keyword>
<keyword evidence="1" id="KW-0973">c-di-GMP</keyword>
<keyword evidence="5" id="KW-0966">Cell projection</keyword>
<reference evidence="6" key="1">
    <citation type="submission" date="2018-09" db="EMBL/GenBank/DDBJ databases">
        <authorList>
            <person name="Zhu H."/>
        </authorList>
    </citation>
    <scope>NUCLEOTIDE SEQUENCE [LARGE SCALE GENOMIC DNA]</scope>
    <source>
        <strain evidence="6">K1S02-23</strain>
    </source>
</reference>
<dbReference type="InterPro" id="IPR012349">
    <property type="entry name" value="Split_barrel_FMN-bd"/>
</dbReference>
<sequence length="249" mass="27033">MSPDLDIDGIEERFFVHGRMEILALLNELIYRHEPVHIHFGVNGCLVTRLLEAREQALVFEAGKDAEINRRLATSPSCVFVAWPDGIRVQFSADQVQQVSWGGSAACSVAIPARLARLQRQESFRVLVPQPQAPHVTLYAGDGAILGAWPLHDLSAGGLSVAVESQAGLGLALAPKIARVRLELAGHGIVDNAVILRHATALTQRGGFACRIGLGFVGLQEAMRVAILRYIVDVEHARRNARMASRTEG</sequence>
<proteinExistence type="predicted"/>
<organism evidence="5 6">
    <name type="scientific">Noviherbaspirillum sedimenti</name>
    <dbReference type="NCBI Taxonomy" id="2320865"/>
    <lineage>
        <taxon>Bacteria</taxon>
        <taxon>Pseudomonadati</taxon>
        <taxon>Pseudomonadota</taxon>
        <taxon>Betaproteobacteria</taxon>
        <taxon>Burkholderiales</taxon>
        <taxon>Oxalobacteraceae</taxon>
        <taxon>Noviherbaspirillum</taxon>
    </lineage>
</organism>
<dbReference type="RefSeq" id="WP_147384006.1">
    <property type="nucleotide sequence ID" value="NZ_QYUQ01000002.1"/>
</dbReference>
<dbReference type="Pfam" id="PF07317">
    <property type="entry name" value="PilZN"/>
    <property type="match status" value="1"/>
</dbReference>
<feature type="domain" description="Type III secretion system flagellar brake protein YcgR PilZN" evidence="4">
    <location>
        <begin position="14"/>
        <end position="116"/>
    </location>
</feature>
<dbReference type="Gene3D" id="2.40.10.220">
    <property type="entry name" value="predicted glycosyltransferase like domains"/>
    <property type="match status" value="1"/>
</dbReference>
<dbReference type="AlphaFoldDB" id="A0A3A3G928"/>
<name>A0A3A3G928_9BURK</name>
<dbReference type="Gene3D" id="2.30.110.10">
    <property type="entry name" value="Electron Transport, Fmn-binding Protein, Chain A"/>
    <property type="match status" value="1"/>
</dbReference>
<keyword evidence="6" id="KW-1185">Reference proteome</keyword>
<protein>
    <submittedName>
        <fullName evidence="5">Flagellar brake protein</fullName>
    </submittedName>
</protein>
<gene>
    <name evidence="5" type="ORF">D3878_17045</name>
</gene>
<dbReference type="EMBL" id="QYUQ01000002">
    <property type="protein sequence ID" value="RJG03072.1"/>
    <property type="molecule type" value="Genomic_DNA"/>
</dbReference>
<accession>A0A3A3G928</accession>
<keyword evidence="5" id="KW-0282">Flagellum</keyword>
<evidence type="ECO:0000313" key="5">
    <source>
        <dbReference type="EMBL" id="RJG03072.1"/>
    </source>
</evidence>
<keyword evidence="5" id="KW-0969">Cilium</keyword>
<dbReference type="Proteomes" id="UP000266327">
    <property type="component" value="Unassembled WGS sequence"/>
</dbReference>
<comment type="caution">
    <text evidence="5">The sequence shown here is derived from an EMBL/GenBank/DDBJ whole genome shotgun (WGS) entry which is preliminary data.</text>
</comment>
<evidence type="ECO:0000256" key="3">
    <source>
        <dbReference type="ARBA" id="ARBA00023143"/>
    </source>
</evidence>
<dbReference type="OrthoDB" id="5572581at2"/>
<evidence type="ECO:0000256" key="2">
    <source>
        <dbReference type="ARBA" id="ARBA00022741"/>
    </source>
</evidence>
<evidence type="ECO:0000256" key="1">
    <source>
        <dbReference type="ARBA" id="ARBA00022636"/>
    </source>
</evidence>
<evidence type="ECO:0000259" key="4">
    <source>
        <dbReference type="Pfam" id="PF07317"/>
    </source>
</evidence>
<dbReference type="InterPro" id="IPR009926">
    <property type="entry name" value="T3SS_YcgR_PilZN"/>
</dbReference>
<keyword evidence="2" id="KW-0547">Nucleotide-binding</keyword>